<dbReference type="Proteomes" id="UP001595699">
    <property type="component" value="Unassembled WGS sequence"/>
</dbReference>
<evidence type="ECO:0000256" key="8">
    <source>
        <dbReference type="ARBA" id="ARBA00023235"/>
    </source>
</evidence>
<dbReference type="NCBIfam" id="TIGR00115">
    <property type="entry name" value="tig"/>
    <property type="match status" value="1"/>
</dbReference>
<evidence type="ECO:0000256" key="11">
    <source>
        <dbReference type="HAMAP-Rule" id="MF_00303"/>
    </source>
</evidence>
<dbReference type="EC" id="5.2.1.8" evidence="3 11"/>
<evidence type="ECO:0000256" key="5">
    <source>
        <dbReference type="ARBA" id="ARBA00022618"/>
    </source>
</evidence>
<organism evidence="15 16">
    <name type="scientific">Tenggerimyces flavus</name>
    <dbReference type="NCBI Taxonomy" id="1708749"/>
    <lineage>
        <taxon>Bacteria</taxon>
        <taxon>Bacillati</taxon>
        <taxon>Actinomycetota</taxon>
        <taxon>Actinomycetes</taxon>
        <taxon>Propionibacteriales</taxon>
        <taxon>Nocardioidaceae</taxon>
        <taxon>Tenggerimyces</taxon>
    </lineage>
</organism>
<keyword evidence="5 11" id="KW-0132">Cell division</keyword>
<proteinExistence type="inferred from homology"/>
<accession>A0ABV7YNY1</accession>
<evidence type="ECO:0000313" key="15">
    <source>
        <dbReference type="EMBL" id="MFC3765833.1"/>
    </source>
</evidence>
<dbReference type="InterPro" id="IPR027304">
    <property type="entry name" value="Trigger_fact/SurA_dom_sf"/>
</dbReference>
<dbReference type="InterPro" id="IPR008880">
    <property type="entry name" value="Trigger_fac_C"/>
</dbReference>
<sequence>MKSAVETLSPTRVRLTVEVPFEELKPNLDAAYKEIAKQVTIPGFRKGRIPPPIIDQRVGRSFVLDQAINDALPALYSSAVQETQVEPVGQPEVKLDDEFVDGGEFKFTAEVDVRPEITLPEYQGIEASVDAFEIAESEVDEQVESLRERFGSLQTVERPAQDGDHVSLDLSASKDGEPVENAQLTGYSYKLAGNSELVEGLDDVLRGKQAGDTATFVSKLPAGDLADQEVDITVTVQSVKEQQLPDLDDEFAQLATEFDTLDEVRADLSERLERSKRIEQAREARDAVLLKLLEAVDVPLPEAALAQDIEQRHDNLRHQLGHAGLTEEQYLQAEGQTEEEFAADLEKRARDAMKAEFILDELGKKEELSVSEDDLTSQIVMRAQQVGVSPNEYADLAMKQGMVPSLVREVVRNKALNLVIDSATVTDNNGQPIELKWLRPDGTIVPEDERNADAEADGSSESDEN</sequence>
<evidence type="ECO:0000256" key="9">
    <source>
        <dbReference type="ARBA" id="ARBA00023306"/>
    </source>
</evidence>
<feature type="region of interest" description="Disordered" evidence="12">
    <location>
        <begin position="440"/>
        <end position="465"/>
    </location>
</feature>
<evidence type="ECO:0000259" key="13">
    <source>
        <dbReference type="Pfam" id="PF05697"/>
    </source>
</evidence>
<feature type="domain" description="Trigger factor C-terminal" evidence="14">
    <location>
        <begin position="260"/>
        <end position="420"/>
    </location>
</feature>
<name>A0ABV7YNY1_9ACTN</name>
<comment type="caution">
    <text evidence="15">The sequence shown here is derived from an EMBL/GenBank/DDBJ whole genome shotgun (WGS) entry which is preliminary data.</text>
</comment>
<dbReference type="HAMAP" id="MF_00303">
    <property type="entry name" value="Trigger_factor_Tig"/>
    <property type="match status" value="1"/>
</dbReference>
<dbReference type="PANTHER" id="PTHR30560:SF3">
    <property type="entry name" value="TRIGGER FACTOR-LIKE PROTEIN TIG, CHLOROPLASTIC"/>
    <property type="match status" value="1"/>
</dbReference>
<comment type="domain">
    <text evidence="11">Consists of 3 domains; the N-terminus binds the ribosome, the middle domain has PPIase activity, while the C-terminus has intrinsic chaperone activity on its own.</text>
</comment>
<comment type="similarity">
    <text evidence="2 11">Belongs to the FKBP-type PPIase family. Tig subfamily.</text>
</comment>
<evidence type="ECO:0000256" key="7">
    <source>
        <dbReference type="ARBA" id="ARBA00023186"/>
    </source>
</evidence>
<dbReference type="SUPFAM" id="SSF109998">
    <property type="entry name" value="Triger factor/SurA peptide-binding domain-like"/>
    <property type="match status" value="1"/>
</dbReference>
<dbReference type="InterPro" id="IPR046357">
    <property type="entry name" value="PPIase_dom_sf"/>
</dbReference>
<evidence type="ECO:0000256" key="10">
    <source>
        <dbReference type="ARBA" id="ARBA00029986"/>
    </source>
</evidence>
<evidence type="ECO:0000256" key="4">
    <source>
        <dbReference type="ARBA" id="ARBA00016902"/>
    </source>
</evidence>
<keyword evidence="16" id="KW-1185">Reference proteome</keyword>
<evidence type="ECO:0000256" key="12">
    <source>
        <dbReference type="SAM" id="MobiDB-lite"/>
    </source>
</evidence>
<dbReference type="EMBL" id="JBHRZH010000043">
    <property type="protein sequence ID" value="MFC3765833.1"/>
    <property type="molecule type" value="Genomic_DNA"/>
</dbReference>
<comment type="catalytic activity">
    <reaction evidence="1 11">
        <text>[protein]-peptidylproline (omega=180) = [protein]-peptidylproline (omega=0)</text>
        <dbReference type="Rhea" id="RHEA:16237"/>
        <dbReference type="Rhea" id="RHEA-COMP:10747"/>
        <dbReference type="Rhea" id="RHEA-COMP:10748"/>
        <dbReference type="ChEBI" id="CHEBI:83833"/>
        <dbReference type="ChEBI" id="CHEBI:83834"/>
        <dbReference type="EC" id="5.2.1.8"/>
    </reaction>
</comment>
<keyword evidence="6 11" id="KW-0697">Rotamase</keyword>
<dbReference type="Gene3D" id="3.10.50.40">
    <property type="match status" value="1"/>
</dbReference>
<comment type="function">
    <text evidence="11">Involved in protein export. Acts as a chaperone by maintaining the newly synthesized protein in an open conformation. Functions as a peptidyl-prolyl cis-trans isomerase.</text>
</comment>
<evidence type="ECO:0000256" key="3">
    <source>
        <dbReference type="ARBA" id="ARBA00013194"/>
    </source>
</evidence>
<dbReference type="PANTHER" id="PTHR30560">
    <property type="entry name" value="TRIGGER FACTOR CHAPERONE AND PEPTIDYL-PROLYL CIS/TRANS ISOMERASE"/>
    <property type="match status" value="1"/>
</dbReference>
<dbReference type="RefSeq" id="WP_205121099.1">
    <property type="nucleotide sequence ID" value="NZ_JAFBCM010000001.1"/>
</dbReference>
<feature type="compositionally biased region" description="Acidic residues" evidence="12">
    <location>
        <begin position="454"/>
        <end position="465"/>
    </location>
</feature>
<evidence type="ECO:0000256" key="1">
    <source>
        <dbReference type="ARBA" id="ARBA00000971"/>
    </source>
</evidence>
<evidence type="ECO:0000256" key="6">
    <source>
        <dbReference type="ARBA" id="ARBA00023110"/>
    </source>
</evidence>
<dbReference type="InterPro" id="IPR005215">
    <property type="entry name" value="Trig_fac"/>
</dbReference>
<dbReference type="SUPFAM" id="SSF102735">
    <property type="entry name" value="Trigger factor ribosome-binding domain"/>
    <property type="match status" value="1"/>
</dbReference>
<feature type="domain" description="Trigger factor ribosome-binding bacterial" evidence="13">
    <location>
        <begin position="1"/>
        <end position="146"/>
    </location>
</feature>
<dbReference type="PIRSF" id="PIRSF003095">
    <property type="entry name" value="Trigger_factor"/>
    <property type="match status" value="1"/>
</dbReference>
<evidence type="ECO:0000256" key="2">
    <source>
        <dbReference type="ARBA" id="ARBA00005464"/>
    </source>
</evidence>
<dbReference type="InterPro" id="IPR008881">
    <property type="entry name" value="Trigger_fac_ribosome-bd_bac"/>
</dbReference>
<dbReference type="InterPro" id="IPR037041">
    <property type="entry name" value="Trigger_fac_C_sf"/>
</dbReference>
<protein>
    <recommendedName>
        <fullName evidence="4 11">Trigger factor</fullName>
        <shortName evidence="11">TF</shortName>
        <ecNumber evidence="3 11">5.2.1.8</ecNumber>
    </recommendedName>
    <alternativeName>
        <fullName evidence="10 11">PPIase</fullName>
    </alternativeName>
</protein>
<keyword evidence="11" id="KW-0963">Cytoplasm</keyword>
<reference evidence="16" key="1">
    <citation type="journal article" date="2019" name="Int. J. Syst. Evol. Microbiol.">
        <title>The Global Catalogue of Microorganisms (GCM) 10K type strain sequencing project: providing services to taxonomists for standard genome sequencing and annotation.</title>
        <authorList>
            <consortium name="The Broad Institute Genomics Platform"/>
            <consortium name="The Broad Institute Genome Sequencing Center for Infectious Disease"/>
            <person name="Wu L."/>
            <person name="Ma J."/>
        </authorList>
    </citation>
    <scope>NUCLEOTIDE SEQUENCE [LARGE SCALE GENOMIC DNA]</scope>
    <source>
        <strain evidence="16">CGMCC 4.7241</strain>
    </source>
</reference>
<dbReference type="SUPFAM" id="SSF54534">
    <property type="entry name" value="FKBP-like"/>
    <property type="match status" value="1"/>
</dbReference>
<keyword evidence="7 11" id="KW-0143">Chaperone</keyword>
<evidence type="ECO:0000259" key="14">
    <source>
        <dbReference type="Pfam" id="PF05698"/>
    </source>
</evidence>
<evidence type="ECO:0000313" key="16">
    <source>
        <dbReference type="Proteomes" id="UP001595699"/>
    </source>
</evidence>
<dbReference type="GO" id="GO:0003755">
    <property type="term" value="F:peptidyl-prolyl cis-trans isomerase activity"/>
    <property type="evidence" value="ECO:0007669"/>
    <property type="project" value="UniProtKB-EC"/>
</dbReference>
<keyword evidence="9 11" id="KW-0131">Cell cycle</keyword>
<comment type="subcellular location">
    <subcellularLocation>
        <location evidence="11">Cytoplasm</location>
    </subcellularLocation>
    <text evidence="11">About half TF is bound to the ribosome near the polypeptide exit tunnel while the other half is free in the cytoplasm.</text>
</comment>
<dbReference type="InterPro" id="IPR036611">
    <property type="entry name" value="Trigger_fac_ribosome-bd_sf"/>
</dbReference>
<dbReference type="Gene3D" id="1.10.3120.10">
    <property type="entry name" value="Trigger factor, C-terminal domain"/>
    <property type="match status" value="1"/>
</dbReference>
<gene>
    <name evidence="11 15" type="primary">tig</name>
    <name evidence="15" type="ORF">ACFOUW_33715</name>
</gene>
<dbReference type="Pfam" id="PF05698">
    <property type="entry name" value="Trigger_C"/>
    <property type="match status" value="1"/>
</dbReference>
<dbReference type="Pfam" id="PF05697">
    <property type="entry name" value="Trigger_N"/>
    <property type="match status" value="1"/>
</dbReference>
<keyword evidence="8 11" id="KW-0413">Isomerase</keyword>
<dbReference type="Gene3D" id="3.30.70.1050">
    <property type="entry name" value="Trigger factor ribosome-binding domain"/>
    <property type="match status" value="1"/>
</dbReference>